<evidence type="ECO:0000256" key="1">
    <source>
        <dbReference type="ARBA" id="ARBA00004141"/>
    </source>
</evidence>
<evidence type="ECO:0000256" key="5">
    <source>
        <dbReference type="ARBA" id="ARBA00022692"/>
    </source>
</evidence>
<keyword evidence="5 8" id="KW-0812">Transmembrane</keyword>
<comment type="pathway">
    <text evidence="2">Glycolipid biosynthesis; glycosylphosphatidylinositol-anchor biosynthesis.</text>
</comment>
<feature type="transmembrane region" description="Helical" evidence="8">
    <location>
        <begin position="252"/>
        <end position="270"/>
    </location>
</feature>
<evidence type="ECO:0008006" key="11">
    <source>
        <dbReference type="Google" id="ProtNLM"/>
    </source>
</evidence>
<evidence type="ECO:0000313" key="10">
    <source>
        <dbReference type="Proteomes" id="UP000054248"/>
    </source>
</evidence>
<sequence>MDSGATTHRHEVDEGSGLPEVITESSLDAKPPWEKALWKQQPYPDNYIPPSFLSSLRRNTNVKQYKYLPLVLSTCAVTQHLAVIFIFIGTFILLNRDHVDPTQLVWACIAAFPAGNIVWEVMEWRDIAAATKKERRLKATKSSILVLLILVTITPVLKTLTAATSSDSIWAFSAILFCLNAILADYSAVNPYSGKERLTSVLSMNAAISASVVLASRLASNLHVFALVLYAVQLFALFPLLRQRIQYRASRLLRTSLTMLLSCFATAIFVGLHARIAFLIGAILLFVTFGCPALFIWAQKFKNELKGPWDPAIPIVRQGAL</sequence>
<dbReference type="UniPathway" id="UPA00196"/>
<dbReference type="AlphaFoldDB" id="A0A0C3QP83"/>
<dbReference type="PANTHER" id="PTHR12982:SF0">
    <property type="entry name" value="PHOSPHATIDYLINOSITOL N-ACETYLGLUCOSAMINYLTRANSFERASE SUBUNIT C"/>
    <property type="match status" value="1"/>
</dbReference>
<dbReference type="GO" id="GO:0006506">
    <property type="term" value="P:GPI anchor biosynthetic process"/>
    <property type="evidence" value="ECO:0007669"/>
    <property type="project" value="UniProtKB-UniPathway"/>
</dbReference>
<feature type="transmembrane region" description="Helical" evidence="8">
    <location>
        <begin position="104"/>
        <end position="122"/>
    </location>
</feature>
<evidence type="ECO:0000313" key="9">
    <source>
        <dbReference type="EMBL" id="KIO30036.1"/>
    </source>
</evidence>
<comment type="subcellular location">
    <subcellularLocation>
        <location evidence="1">Membrane</location>
        <topology evidence="1">Multi-pass membrane protein</topology>
    </subcellularLocation>
</comment>
<keyword evidence="7 8" id="KW-0472">Membrane</keyword>
<feature type="transmembrane region" description="Helical" evidence="8">
    <location>
        <begin position="276"/>
        <end position="298"/>
    </location>
</feature>
<protein>
    <recommendedName>
        <fullName evidence="11">Phosphatidylinositol N-acetylglucosaminyltransferase</fullName>
    </recommendedName>
</protein>
<accession>A0A0C3QP83</accession>
<comment type="similarity">
    <text evidence="3">Belongs to the PIGC family.</text>
</comment>
<keyword evidence="6 8" id="KW-1133">Transmembrane helix</keyword>
<dbReference type="InterPro" id="IPR009450">
    <property type="entry name" value="Plno_GlcNAc_GPI2"/>
</dbReference>
<reference evidence="9 10" key="1">
    <citation type="submission" date="2014-04" db="EMBL/GenBank/DDBJ databases">
        <authorList>
            <consortium name="DOE Joint Genome Institute"/>
            <person name="Kuo A."/>
            <person name="Girlanda M."/>
            <person name="Perotto S."/>
            <person name="Kohler A."/>
            <person name="Nagy L.G."/>
            <person name="Floudas D."/>
            <person name="Copeland A."/>
            <person name="Barry K.W."/>
            <person name="Cichocki N."/>
            <person name="Veneault-Fourrey C."/>
            <person name="LaButti K."/>
            <person name="Lindquist E.A."/>
            <person name="Lipzen A."/>
            <person name="Lundell T."/>
            <person name="Morin E."/>
            <person name="Murat C."/>
            <person name="Sun H."/>
            <person name="Tunlid A."/>
            <person name="Henrissat B."/>
            <person name="Grigoriev I.V."/>
            <person name="Hibbett D.S."/>
            <person name="Martin F."/>
            <person name="Nordberg H.P."/>
            <person name="Cantor M.N."/>
            <person name="Hua S.X."/>
        </authorList>
    </citation>
    <scope>NUCLEOTIDE SEQUENCE [LARGE SCALE GENOMIC DNA]</scope>
    <source>
        <strain evidence="9 10">MUT 4182</strain>
    </source>
</reference>
<feature type="transmembrane region" description="Helical" evidence="8">
    <location>
        <begin position="169"/>
        <end position="186"/>
    </location>
</feature>
<dbReference type="GO" id="GO:0000506">
    <property type="term" value="C:glycosylphosphatidylinositol-N-acetylglucosaminyltransferase (GPI-GnT) complex"/>
    <property type="evidence" value="ECO:0007669"/>
    <property type="project" value="TreeGrafter"/>
</dbReference>
<feature type="transmembrane region" description="Helical" evidence="8">
    <location>
        <begin position="198"/>
        <end position="216"/>
    </location>
</feature>
<keyword evidence="4" id="KW-0337">GPI-anchor biosynthesis</keyword>
<dbReference type="STRING" id="1051891.A0A0C3QP83"/>
<evidence type="ECO:0000256" key="8">
    <source>
        <dbReference type="SAM" id="Phobius"/>
    </source>
</evidence>
<dbReference type="Proteomes" id="UP000054248">
    <property type="component" value="Unassembled WGS sequence"/>
</dbReference>
<evidence type="ECO:0000256" key="7">
    <source>
        <dbReference type="ARBA" id="ARBA00023136"/>
    </source>
</evidence>
<name>A0A0C3QP83_9AGAM</name>
<dbReference type="PIRSF" id="PIRSF016104">
    <property type="entry name" value="GPI2"/>
    <property type="match status" value="1"/>
</dbReference>
<feature type="transmembrane region" description="Helical" evidence="8">
    <location>
        <begin position="143"/>
        <end position="163"/>
    </location>
</feature>
<reference evidence="10" key="2">
    <citation type="submission" date="2015-01" db="EMBL/GenBank/DDBJ databases">
        <title>Evolutionary Origins and Diversification of the Mycorrhizal Mutualists.</title>
        <authorList>
            <consortium name="DOE Joint Genome Institute"/>
            <consortium name="Mycorrhizal Genomics Consortium"/>
            <person name="Kohler A."/>
            <person name="Kuo A."/>
            <person name="Nagy L.G."/>
            <person name="Floudas D."/>
            <person name="Copeland A."/>
            <person name="Barry K.W."/>
            <person name="Cichocki N."/>
            <person name="Veneault-Fourrey C."/>
            <person name="LaButti K."/>
            <person name="Lindquist E.A."/>
            <person name="Lipzen A."/>
            <person name="Lundell T."/>
            <person name="Morin E."/>
            <person name="Murat C."/>
            <person name="Riley R."/>
            <person name="Ohm R."/>
            <person name="Sun H."/>
            <person name="Tunlid A."/>
            <person name="Henrissat B."/>
            <person name="Grigoriev I.V."/>
            <person name="Hibbett D.S."/>
            <person name="Martin F."/>
        </authorList>
    </citation>
    <scope>NUCLEOTIDE SEQUENCE [LARGE SCALE GENOMIC DNA]</scope>
    <source>
        <strain evidence="10">MUT 4182</strain>
    </source>
</reference>
<evidence type="ECO:0000256" key="4">
    <source>
        <dbReference type="ARBA" id="ARBA00022502"/>
    </source>
</evidence>
<feature type="transmembrane region" description="Helical" evidence="8">
    <location>
        <begin position="222"/>
        <end position="240"/>
    </location>
</feature>
<gene>
    <name evidence="9" type="ORF">M407DRAFT_20893</name>
</gene>
<proteinExistence type="inferred from homology"/>
<keyword evidence="10" id="KW-1185">Reference proteome</keyword>
<dbReference type="OrthoDB" id="196709at2759"/>
<evidence type="ECO:0000256" key="3">
    <source>
        <dbReference type="ARBA" id="ARBA00008321"/>
    </source>
</evidence>
<evidence type="ECO:0000256" key="6">
    <source>
        <dbReference type="ARBA" id="ARBA00022989"/>
    </source>
</evidence>
<organism evidence="9 10">
    <name type="scientific">Tulasnella calospora MUT 4182</name>
    <dbReference type="NCBI Taxonomy" id="1051891"/>
    <lineage>
        <taxon>Eukaryota</taxon>
        <taxon>Fungi</taxon>
        <taxon>Dikarya</taxon>
        <taxon>Basidiomycota</taxon>
        <taxon>Agaricomycotina</taxon>
        <taxon>Agaricomycetes</taxon>
        <taxon>Cantharellales</taxon>
        <taxon>Tulasnellaceae</taxon>
        <taxon>Tulasnella</taxon>
    </lineage>
</organism>
<dbReference type="HOGENOM" id="CLU_024002_2_0_1"/>
<dbReference type="Pfam" id="PF06432">
    <property type="entry name" value="GPI2"/>
    <property type="match status" value="1"/>
</dbReference>
<evidence type="ECO:0000256" key="2">
    <source>
        <dbReference type="ARBA" id="ARBA00004687"/>
    </source>
</evidence>
<dbReference type="EMBL" id="KN822976">
    <property type="protein sequence ID" value="KIO30036.1"/>
    <property type="molecule type" value="Genomic_DNA"/>
</dbReference>
<dbReference type="PANTHER" id="PTHR12982">
    <property type="entry name" value="PHOSPHATIDYLINOSITOL GLYCAN, CLASS C"/>
    <property type="match status" value="1"/>
</dbReference>
<feature type="transmembrane region" description="Helical" evidence="8">
    <location>
        <begin position="67"/>
        <end position="92"/>
    </location>
</feature>